<feature type="transmembrane region" description="Helical" evidence="1">
    <location>
        <begin position="101"/>
        <end position="123"/>
    </location>
</feature>
<feature type="transmembrane region" description="Helical" evidence="1">
    <location>
        <begin position="20"/>
        <end position="39"/>
    </location>
</feature>
<keyword evidence="1" id="KW-1133">Transmembrane helix</keyword>
<organism evidence="2 3">
    <name type="scientific">Goekera deserti</name>
    <dbReference type="NCBI Taxonomy" id="2497753"/>
    <lineage>
        <taxon>Bacteria</taxon>
        <taxon>Bacillati</taxon>
        <taxon>Actinomycetota</taxon>
        <taxon>Actinomycetes</taxon>
        <taxon>Geodermatophilales</taxon>
        <taxon>Geodermatophilaceae</taxon>
        <taxon>Goekera</taxon>
    </lineage>
</organism>
<feature type="transmembrane region" description="Helical" evidence="1">
    <location>
        <begin position="143"/>
        <end position="161"/>
    </location>
</feature>
<feature type="transmembrane region" description="Helical" evidence="1">
    <location>
        <begin position="248"/>
        <end position="269"/>
    </location>
</feature>
<feature type="transmembrane region" description="Helical" evidence="1">
    <location>
        <begin position="216"/>
        <end position="236"/>
    </location>
</feature>
<reference evidence="2 3" key="1">
    <citation type="submission" date="2020-02" db="EMBL/GenBank/DDBJ databases">
        <title>The whole genome sequence of CPCC 205119.</title>
        <authorList>
            <person name="Jiang Z."/>
        </authorList>
    </citation>
    <scope>NUCLEOTIDE SEQUENCE [LARGE SCALE GENOMIC DNA]</scope>
    <source>
        <strain evidence="2 3">CPCC 205119</strain>
    </source>
</reference>
<name>A0A7K3WBA9_9ACTN</name>
<keyword evidence="3" id="KW-1185">Reference proteome</keyword>
<evidence type="ECO:0000313" key="2">
    <source>
        <dbReference type="EMBL" id="NEL53755.1"/>
    </source>
</evidence>
<evidence type="ECO:0000256" key="1">
    <source>
        <dbReference type="SAM" id="Phobius"/>
    </source>
</evidence>
<dbReference type="AlphaFoldDB" id="A0A7K3WBA9"/>
<proteinExistence type="predicted"/>
<accession>A0A7K3WBA9</accession>
<feature type="transmembrane region" description="Helical" evidence="1">
    <location>
        <begin position="76"/>
        <end position="94"/>
    </location>
</feature>
<comment type="caution">
    <text evidence="2">The sequence shown here is derived from an EMBL/GenBank/DDBJ whole genome shotgun (WGS) entry which is preliminary data.</text>
</comment>
<protein>
    <submittedName>
        <fullName evidence="2">Uncharacterized protein</fullName>
    </submittedName>
</protein>
<dbReference type="EMBL" id="JAAGWK010000009">
    <property type="protein sequence ID" value="NEL53755.1"/>
    <property type="molecule type" value="Genomic_DNA"/>
</dbReference>
<gene>
    <name evidence="2" type="ORF">G1H19_07035</name>
</gene>
<sequence>MTSTTSDQAARTGGLTPTRLLLLNSAVAFALACLVMVTLHELAHALAGVLQGGSPVLYGFSVDQGPVTDPDEVRNALAGPLFSLVSGLLVLALPTSRLPGVWRLAVTWFGLVSVQEFSGYLITGPFAHIGDIGTALELSGSPAWLGWLGFAVGWGLTYLLGRTAVRRLAAFLPDGAPMGTQLRAVGLFAWLLGAAVTVLLSLGLMSAGDVDVGTVAFEALGLLTAGIFLVFVRLFLPVAAAAQRRPVTLAVPVAALVVLVVLAVARQVVLAGGITF</sequence>
<dbReference type="RefSeq" id="WP_152728331.1">
    <property type="nucleotide sequence ID" value="NZ_JAABOZ010000002.1"/>
</dbReference>
<feature type="transmembrane region" description="Helical" evidence="1">
    <location>
        <begin position="182"/>
        <end position="204"/>
    </location>
</feature>
<dbReference type="Proteomes" id="UP000470470">
    <property type="component" value="Unassembled WGS sequence"/>
</dbReference>
<keyword evidence="1" id="KW-0472">Membrane</keyword>
<keyword evidence="1" id="KW-0812">Transmembrane</keyword>
<evidence type="ECO:0000313" key="3">
    <source>
        <dbReference type="Proteomes" id="UP000470470"/>
    </source>
</evidence>